<accession>A0A811S9R0</accession>
<feature type="region of interest" description="Disordered" evidence="1">
    <location>
        <begin position="1"/>
        <end position="26"/>
    </location>
</feature>
<feature type="compositionally biased region" description="Basic and acidic residues" evidence="1">
    <location>
        <begin position="1"/>
        <end position="11"/>
    </location>
</feature>
<comment type="caution">
    <text evidence="2">The sequence shown here is derived from an EMBL/GenBank/DDBJ whole genome shotgun (WGS) entry which is preliminary data.</text>
</comment>
<evidence type="ECO:0000313" key="2">
    <source>
        <dbReference type="EMBL" id="CAD6339337.1"/>
    </source>
</evidence>
<dbReference type="EMBL" id="CAJGYO010000019">
    <property type="protein sequence ID" value="CAD6339337.1"/>
    <property type="molecule type" value="Genomic_DNA"/>
</dbReference>
<sequence length="231" mass="25286">MAQSDLKREARFSSTMPSEAAKKASTWEMKWHSLGDSASSQCWVLAERSTSFAVQKDATSVAVEGIVGGVLTRRSRAAPRPAGSSSITPGSGASPPPHGIWCLRDLVAGDGGRSHSSHGHVASREEHGGKRKGTEKHKLTAPSDSVPPSQTGRGASPDAPPCWGWGQRQLGWRHGWQRSSCDAHKAQKSCPSLRWSLEKLLKHCEVLMQKVTWNYDMSLQQSRQTIHQQWM</sequence>
<dbReference type="AlphaFoldDB" id="A0A811S9R0"/>
<proteinExistence type="predicted"/>
<feature type="compositionally biased region" description="Polar residues" evidence="1">
    <location>
        <begin position="142"/>
        <end position="153"/>
    </location>
</feature>
<evidence type="ECO:0000313" key="3">
    <source>
        <dbReference type="Proteomes" id="UP000604825"/>
    </source>
</evidence>
<feature type="region of interest" description="Disordered" evidence="1">
    <location>
        <begin position="74"/>
        <end position="162"/>
    </location>
</feature>
<dbReference type="Proteomes" id="UP000604825">
    <property type="component" value="Unassembled WGS sequence"/>
</dbReference>
<protein>
    <submittedName>
        <fullName evidence="2">Uncharacterized protein</fullName>
    </submittedName>
</protein>
<evidence type="ECO:0000256" key="1">
    <source>
        <dbReference type="SAM" id="MobiDB-lite"/>
    </source>
</evidence>
<reference evidence="2" key="1">
    <citation type="submission" date="2020-10" db="EMBL/GenBank/DDBJ databases">
        <authorList>
            <person name="Han B."/>
            <person name="Lu T."/>
            <person name="Zhao Q."/>
            <person name="Huang X."/>
            <person name="Zhao Y."/>
        </authorList>
    </citation>
    <scope>NUCLEOTIDE SEQUENCE</scope>
</reference>
<organism evidence="2 3">
    <name type="scientific">Miscanthus lutarioriparius</name>
    <dbReference type="NCBI Taxonomy" id="422564"/>
    <lineage>
        <taxon>Eukaryota</taxon>
        <taxon>Viridiplantae</taxon>
        <taxon>Streptophyta</taxon>
        <taxon>Embryophyta</taxon>
        <taxon>Tracheophyta</taxon>
        <taxon>Spermatophyta</taxon>
        <taxon>Magnoliopsida</taxon>
        <taxon>Liliopsida</taxon>
        <taxon>Poales</taxon>
        <taxon>Poaceae</taxon>
        <taxon>PACMAD clade</taxon>
        <taxon>Panicoideae</taxon>
        <taxon>Andropogonodae</taxon>
        <taxon>Andropogoneae</taxon>
        <taxon>Saccharinae</taxon>
        <taxon>Miscanthus</taxon>
    </lineage>
</organism>
<name>A0A811S9R0_9POAL</name>
<gene>
    <name evidence="2" type="ORF">NCGR_LOCUS63435</name>
</gene>
<keyword evidence="3" id="KW-1185">Reference proteome</keyword>